<keyword evidence="4" id="KW-1185">Reference proteome</keyword>
<gene>
    <name evidence="3" type="ORF">CINCED_3A004848</name>
</gene>
<dbReference type="EMBL" id="CABPRJ010000005">
    <property type="protein sequence ID" value="VVC24714.1"/>
    <property type="molecule type" value="Genomic_DNA"/>
</dbReference>
<name>A0A5E4M1N1_9HEMI</name>
<feature type="region of interest" description="Disordered" evidence="1">
    <location>
        <begin position="48"/>
        <end position="76"/>
    </location>
</feature>
<dbReference type="AlphaFoldDB" id="A0A5E4M1N1"/>
<evidence type="ECO:0000313" key="4">
    <source>
        <dbReference type="Proteomes" id="UP000325440"/>
    </source>
</evidence>
<dbReference type="OrthoDB" id="6610539at2759"/>
<feature type="chain" id="PRO_5022985371" evidence="2">
    <location>
        <begin position="20"/>
        <end position="505"/>
    </location>
</feature>
<protein>
    <submittedName>
        <fullName evidence="3">Uncharacterized protein</fullName>
    </submittedName>
</protein>
<feature type="compositionally biased region" description="Basic and acidic residues" evidence="1">
    <location>
        <begin position="63"/>
        <end position="76"/>
    </location>
</feature>
<evidence type="ECO:0000256" key="1">
    <source>
        <dbReference type="SAM" id="MobiDB-lite"/>
    </source>
</evidence>
<sequence length="505" mass="56189">MSVTAFLTVSLTIAMWSDCALTILAGRSDGPQQPIIVYATRAVNHRSAKELTQDRNGPQRLETSAEHKTIGQKSSADEYRTLSSLQKTEDSAVSVDNSQPVTANVEVYPVLPTDPPPAPSFVTRSRYIRHPSYLGGSREFGQDMEIVNDQRSEYSIGSANVAPKWNRYYPAGYRQLKKYGPMIVQETDVPQTDSGSGSNLGNLGTLGNLANLGGGFNGYDNSVDYSNNAATYELDGLKAQNGGVEVGWYGDSHQQVISPRPVTTAEVRQPSRKGSLDMQKLGMLAIIKIGLAKLKALKVLKFLTFLAVKLKLLVIWKAFLFIKLVLAAKFFKLFVLPFLPNLMSWLKNSAMMQMSPSSMPMNMPMNMNMPMMPMMPSEIVQYRNDSMSESVHKRSTNIDIDRAAQNGPPNLIQFMFDVQTAKCVEKMACRVAGTKPPSLNSIWMNWILSSLVSYIPNKKLKTYVSTFKDVSNYRLGNLFSNPSAEEWSKWCDKRYSCRGEIGNDQ</sequence>
<evidence type="ECO:0000313" key="3">
    <source>
        <dbReference type="EMBL" id="VVC24714.1"/>
    </source>
</evidence>
<evidence type="ECO:0000256" key="2">
    <source>
        <dbReference type="SAM" id="SignalP"/>
    </source>
</evidence>
<accession>A0A5E4M1N1</accession>
<reference evidence="3 4" key="1">
    <citation type="submission" date="2019-08" db="EMBL/GenBank/DDBJ databases">
        <authorList>
            <person name="Alioto T."/>
            <person name="Alioto T."/>
            <person name="Gomez Garrido J."/>
        </authorList>
    </citation>
    <scope>NUCLEOTIDE SEQUENCE [LARGE SCALE GENOMIC DNA]</scope>
</reference>
<dbReference type="Proteomes" id="UP000325440">
    <property type="component" value="Unassembled WGS sequence"/>
</dbReference>
<keyword evidence="2" id="KW-0732">Signal</keyword>
<organism evidence="3 4">
    <name type="scientific">Cinara cedri</name>
    <dbReference type="NCBI Taxonomy" id="506608"/>
    <lineage>
        <taxon>Eukaryota</taxon>
        <taxon>Metazoa</taxon>
        <taxon>Ecdysozoa</taxon>
        <taxon>Arthropoda</taxon>
        <taxon>Hexapoda</taxon>
        <taxon>Insecta</taxon>
        <taxon>Pterygota</taxon>
        <taxon>Neoptera</taxon>
        <taxon>Paraneoptera</taxon>
        <taxon>Hemiptera</taxon>
        <taxon>Sternorrhyncha</taxon>
        <taxon>Aphidomorpha</taxon>
        <taxon>Aphidoidea</taxon>
        <taxon>Aphididae</taxon>
        <taxon>Lachninae</taxon>
        <taxon>Cinara</taxon>
    </lineage>
</organism>
<feature type="signal peptide" evidence="2">
    <location>
        <begin position="1"/>
        <end position="19"/>
    </location>
</feature>
<proteinExistence type="predicted"/>